<comment type="caution">
    <text evidence="2">The sequence shown here is derived from an EMBL/GenBank/DDBJ whole genome shotgun (WGS) entry which is preliminary data.</text>
</comment>
<dbReference type="AlphaFoldDB" id="A0AAN4Z7Q7"/>
<name>A0AAN4Z7Q7_9BILA</name>
<dbReference type="InterPro" id="IPR036866">
    <property type="entry name" value="RibonucZ/Hydroxyglut_hydro"/>
</dbReference>
<evidence type="ECO:0000313" key="3">
    <source>
        <dbReference type="Proteomes" id="UP001328107"/>
    </source>
</evidence>
<dbReference type="Pfam" id="PF00753">
    <property type="entry name" value="Lactamase_B"/>
    <property type="match status" value="1"/>
</dbReference>
<evidence type="ECO:0000313" key="2">
    <source>
        <dbReference type="EMBL" id="GMR33538.1"/>
    </source>
</evidence>
<sequence>MFDLVDIVQVLTGMAKGLVSTTMSMPFELAQISSYVYCITELDPWSYNPLMYLIVGDEKVLLIDTGCDYGNLYFYVKSIPFVADKKIVVVNTHNHAEQSSGNWRFSTVGSVGLSHKVERLYASGRDKYYTRQLNSTYQWQVKTYKVTHWLKERDEILLGPKENLRNVVHTFWMPGHTPDHLILHYPIDNRLFLGDIFYRFADIHFTYEFTELKDYETSLRKILEMLKELPAGTRYSSAKAERDGICLPELKHFQRFFFAVLAGTHQGTPLRIDDAEGWRFETRDRAMRVVLSRTLVQQLEEARNGREAGG</sequence>
<evidence type="ECO:0000259" key="1">
    <source>
        <dbReference type="SMART" id="SM00849"/>
    </source>
</evidence>
<organism evidence="2 3">
    <name type="scientific">Pristionchus mayeri</name>
    <dbReference type="NCBI Taxonomy" id="1317129"/>
    <lineage>
        <taxon>Eukaryota</taxon>
        <taxon>Metazoa</taxon>
        <taxon>Ecdysozoa</taxon>
        <taxon>Nematoda</taxon>
        <taxon>Chromadorea</taxon>
        <taxon>Rhabditida</taxon>
        <taxon>Rhabditina</taxon>
        <taxon>Diplogasteromorpha</taxon>
        <taxon>Diplogasteroidea</taxon>
        <taxon>Neodiplogasteridae</taxon>
        <taxon>Pristionchus</taxon>
    </lineage>
</organism>
<dbReference type="Gene3D" id="3.60.15.10">
    <property type="entry name" value="Ribonuclease Z/Hydroxyacylglutathione hydrolase-like"/>
    <property type="match status" value="1"/>
</dbReference>
<dbReference type="InterPro" id="IPR001279">
    <property type="entry name" value="Metallo-B-lactamas"/>
</dbReference>
<protein>
    <recommendedName>
        <fullName evidence="1">Metallo-beta-lactamase domain-containing protein</fullName>
    </recommendedName>
</protein>
<keyword evidence="3" id="KW-1185">Reference proteome</keyword>
<dbReference type="InterPro" id="IPR050855">
    <property type="entry name" value="NDM-1-like"/>
</dbReference>
<dbReference type="EMBL" id="BTRK01000001">
    <property type="protein sequence ID" value="GMR33538.1"/>
    <property type="molecule type" value="Genomic_DNA"/>
</dbReference>
<dbReference type="PANTHER" id="PTHR42951">
    <property type="entry name" value="METALLO-BETA-LACTAMASE DOMAIN-CONTAINING"/>
    <property type="match status" value="1"/>
</dbReference>
<accession>A0AAN4Z7Q7</accession>
<gene>
    <name evidence="2" type="ORF">PMAYCL1PPCAC_03733</name>
</gene>
<dbReference type="SUPFAM" id="SSF56281">
    <property type="entry name" value="Metallo-hydrolase/oxidoreductase"/>
    <property type="match status" value="1"/>
</dbReference>
<dbReference type="PANTHER" id="PTHR42951:SF4">
    <property type="entry name" value="ACYL-COENZYME A THIOESTERASE MBLAC2"/>
    <property type="match status" value="1"/>
</dbReference>
<dbReference type="Proteomes" id="UP001328107">
    <property type="component" value="Unassembled WGS sequence"/>
</dbReference>
<feature type="domain" description="Metallo-beta-lactamase" evidence="1">
    <location>
        <begin position="48"/>
        <end position="239"/>
    </location>
</feature>
<reference evidence="3" key="1">
    <citation type="submission" date="2022-10" db="EMBL/GenBank/DDBJ databases">
        <title>Genome assembly of Pristionchus species.</title>
        <authorList>
            <person name="Yoshida K."/>
            <person name="Sommer R.J."/>
        </authorList>
    </citation>
    <scope>NUCLEOTIDE SEQUENCE [LARGE SCALE GENOMIC DNA]</scope>
    <source>
        <strain evidence="3">RS5460</strain>
    </source>
</reference>
<proteinExistence type="predicted"/>
<dbReference type="SMART" id="SM00849">
    <property type="entry name" value="Lactamase_B"/>
    <property type="match status" value="1"/>
</dbReference>